<dbReference type="EMBL" id="JAEOXF010000004">
    <property type="protein sequence ID" value="MBK4725440.1"/>
    <property type="molecule type" value="Genomic_DNA"/>
</dbReference>
<sequence>MAWQGIPYPLAGNMGLLIEKIPHIDVTTDSGFGWDTIAASVAGAFIAAAIPALIAWWSIKNSNKTLREDREVQLRDIEHSRDTQIKLAE</sequence>
<accession>A0ACC5RL66</accession>
<name>A0ACC5RL66_ENTAG</name>
<organism evidence="1 2">
    <name type="scientific">Enterobacter agglomerans</name>
    <name type="common">Erwinia herbicola</name>
    <name type="synonym">Pantoea agglomerans</name>
    <dbReference type="NCBI Taxonomy" id="549"/>
    <lineage>
        <taxon>Bacteria</taxon>
        <taxon>Pseudomonadati</taxon>
        <taxon>Pseudomonadota</taxon>
        <taxon>Gammaproteobacteria</taxon>
        <taxon>Enterobacterales</taxon>
        <taxon>Erwiniaceae</taxon>
        <taxon>Pantoea</taxon>
        <taxon>Pantoea agglomerans group</taxon>
    </lineage>
</organism>
<keyword evidence="2" id="KW-1185">Reference proteome</keyword>
<protein>
    <submittedName>
        <fullName evidence="1">Uncharacterized protein</fullName>
    </submittedName>
</protein>
<evidence type="ECO:0000313" key="2">
    <source>
        <dbReference type="Proteomes" id="UP000633731"/>
    </source>
</evidence>
<comment type="caution">
    <text evidence="1">The sequence shown here is derived from an EMBL/GenBank/DDBJ whole genome shotgun (WGS) entry which is preliminary data.</text>
</comment>
<reference evidence="1" key="1">
    <citation type="submission" date="2021-01" db="EMBL/GenBank/DDBJ databases">
        <title>Draft genome of Pantoea agglomerans Eh 335.</title>
        <authorList>
            <person name="Emsley S.A."/>
            <person name="Oline D.K."/>
            <person name="Saw J.H."/>
            <person name="Ushijima B."/>
            <person name="Videau P."/>
            <person name="Koyack M.J."/>
        </authorList>
    </citation>
    <scope>NUCLEOTIDE SEQUENCE</scope>
    <source>
        <strain evidence="1">Eh 335</strain>
    </source>
</reference>
<proteinExistence type="predicted"/>
<evidence type="ECO:0000313" key="1">
    <source>
        <dbReference type="EMBL" id="MBK4725440.1"/>
    </source>
</evidence>
<gene>
    <name evidence="1" type="ORF">JJL49_09400</name>
</gene>
<dbReference type="Proteomes" id="UP000633731">
    <property type="component" value="Unassembled WGS sequence"/>
</dbReference>